<comment type="similarity">
    <text evidence="1">Belongs to the glycosyl hydrolase 18 family. Chitinase class II subfamily.</text>
</comment>
<sequence length="1056" mass="111773">MRAANRKALVCLFVIALVCSVFPASVFAAPAWAPNTDYRVGDVVTYGGTDYKCIQPHTSLNGWEPPNAPALWMPQAGPGPEPEPEPDTEPPAAPANLAVTGFTSTAVSLSWSAASDNVGVTGYEVYRNGTLAGTTAITSYTVTGLTPDTSYSFAVKAKDAAGNASASSAAVTVTTAPGGPDPNPAPGKLLIGYWHNFDNGSTALKLRDVSPQYDVIHVAFAETVGRDHSTLSFTPYNVTVAEFRSDVAYLHSQGKKVLISIGGQNGSVELHSNQDVQNFVNSLASIIQTYGFDGLDIDLEGGSVSLGAGDTDYRHPTTPKIVNLIAAVRQLSDRVGPGFMLTMAPETAYVQGGIVAYAGPWGAYLPVIHGLRDKLDFIHVQHYNAGGNEALDGRVYTQGTADFQVAMAEMLLRGFPIGRNPNNLFQPLREEQVAIGLPAVPSAAPSGGYTSGADIAKALRYIVKGTSYGGTYTLQQAGGYPNFRGVMTWSVNWDATSGYAFANQVRSALGGLSSAAGLAAGPEQAVRILSAPPAVAEASLPAVAEAPLPAAAEPSPPAAAEALPAADVALAAAAAWATGVSYAVNDYVSYQGKIYRCRQPHTSLAGWEPPNVPALWSYVGEGEAPEDNEPPSAPADLRLIGKTATSVSLAWSPAADNIGVTGYEVYRDQTLATTTSGTSAIVTGLAPETAYSFTVKAKDAAGNVSPPSAALSVTTSAAGGPAPLPGKVLVGYWHNFVNGAGFLPLRDVSTNFDVIHVAFAEPADNSGKIEFTPYQYTDAAFKEDVAYLQSLGKKVTLSIGGQNGHVELTTPAARDRFVQSVIAIIEKYGFDGLDIDFEGQSLYLNQGDTDLERPTTPAVIHLIDALRAIHDHFRAEFLLTMAPETFFVQVGYTNYGAGQWGGDRRAGAYLPVIHALRDIIAWVQVQHYNSGPVTGLDNRFYSMGSADFHVAMADMLVTGFPLAKDPNRLFPGLRPDQVVIGLPADSQAGNGYTSAAEVHKALDYLIKGRAFGGSYSLRNPSGYPELRGLMTWSINWDRFNRFGFSDPHRAYLDRLH</sequence>
<dbReference type="RefSeq" id="WP_221936166.1">
    <property type="nucleotide sequence ID" value="NZ_CABMNB010000010.1"/>
</dbReference>
<keyword evidence="13" id="KW-1185">Reference proteome</keyword>
<evidence type="ECO:0000256" key="6">
    <source>
        <dbReference type="ARBA" id="ARBA00023326"/>
    </source>
</evidence>
<accession>A0ABT4FNS9</accession>
<dbReference type="CDD" id="cd00063">
    <property type="entry name" value="FN3"/>
    <property type="match status" value="2"/>
</dbReference>
<keyword evidence="3 7" id="KW-0378">Hydrolase</keyword>
<feature type="domain" description="GH18" evidence="11">
    <location>
        <begin position="727"/>
        <end position="1055"/>
    </location>
</feature>
<dbReference type="SMART" id="SM00060">
    <property type="entry name" value="FN3"/>
    <property type="match status" value="2"/>
</dbReference>
<dbReference type="PROSITE" id="PS01095">
    <property type="entry name" value="GH18_1"/>
    <property type="match status" value="2"/>
</dbReference>
<evidence type="ECO:0000256" key="5">
    <source>
        <dbReference type="ARBA" id="ARBA00023295"/>
    </source>
</evidence>
<dbReference type="GeneID" id="77000136"/>
<proteinExistence type="inferred from homology"/>
<dbReference type="EC" id="3.2.1.14" evidence="2"/>
<dbReference type="InterPro" id="IPR003610">
    <property type="entry name" value="CBM5/12"/>
</dbReference>
<comment type="caution">
    <text evidence="12">The sequence shown here is derived from an EMBL/GenBank/DDBJ whole genome shotgun (WGS) entry which is preliminary data.</text>
</comment>
<dbReference type="InterPro" id="IPR011583">
    <property type="entry name" value="Chitinase_II/V-like_cat"/>
</dbReference>
<dbReference type="PROSITE" id="PS50853">
    <property type="entry name" value="FN3"/>
    <property type="match status" value="2"/>
</dbReference>
<dbReference type="PANTHER" id="PTHR45708">
    <property type="entry name" value="ENDOCHITINASE"/>
    <property type="match status" value="1"/>
</dbReference>
<evidence type="ECO:0000256" key="9">
    <source>
        <dbReference type="SAM" id="SignalP"/>
    </source>
</evidence>
<dbReference type="SUPFAM" id="SSF51445">
    <property type="entry name" value="(Trans)glycosidases"/>
    <property type="match status" value="2"/>
</dbReference>
<evidence type="ECO:0000256" key="2">
    <source>
        <dbReference type="ARBA" id="ARBA00012729"/>
    </source>
</evidence>
<name>A0ABT4FNS9_PANTH</name>
<dbReference type="InterPro" id="IPR036116">
    <property type="entry name" value="FN3_sf"/>
</dbReference>
<dbReference type="InterPro" id="IPR003961">
    <property type="entry name" value="FN3_dom"/>
</dbReference>
<dbReference type="InterPro" id="IPR001579">
    <property type="entry name" value="Glyco_hydro_18_chit_AS"/>
</dbReference>
<dbReference type="Gene3D" id="2.60.40.10">
    <property type="entry name" value="Immunoglobulins"/>
    <property type="match status" value="2"/>
</dbReference>
<feature type="signal peptide" evidence="9">
    <location>
        <begin position="1"/>
        <end position="28"/>
    </location>
</feature>
<dbReference type="GO" id="GO:0016787">
    <property type="term" value="F:hydrolase activity"/>
    <property type="evidence" value="ECO:0007669"/>
    <property type="project" value="UniProtKB-KW"/>
</dbReference>
<evidence type="ECO:0000313" key="12">
    <source>
        <dbReference type="EMBL" id="MCY9605719.1"/>
    </source>
</evidence>
<evidence type="ECO:0000256" key="4">
    <source>
        <dbReference type="ARBA" id="ARBA00023277"/>
    </source>
</evidence>
<keyword evidence="6" id="KW-0624">Polysaccharide degradation</keyword>
<dbReference type="InterPro" id="IPR036573">
    <property type="entry name" value="CBM_sf_5/12"/>
</dbReference>
<dbReference type="CDD" id="cd12214">
    <property type="entry name" value="ChiA1_BD"/>
    <property type="match status" value="2"/>
</dbReference>
<feature type="domain" description="Fibronectin type-III" evidence="10">
    <location>
        <begin position="93"/>
        <end position="178"/>
    </location>
</feature>
<dbReference type="SUPFAM" id="SSF49265">
    <property type="entry name" value="Fibronectin type III"/>
    <property type="match status" value="2"/>
</dbReference>
<feature type="domain" description="Fibronectin type-III" evidence="10">
    <location>
        <begin position="633"/>
        <end position="718"/>
    </location>
</feature>
<dbReference type="Pfam" id="PF02839">
    <property type="entry name" value="CBM_5_12"/>
    <property type="match status" value="2"/>
</dbReference>
<dbReference type="InterPro" id="IPR013783">
    <property type="entry name" value="Ig-like_fold"/>
</dbReference>
<evidence type="ECO:0000256" key="3">
    <source>
        <dbReference type="ARBA" id="ARBA00022801"/>
    </source>
</evidence>
<dbReference type="Proteomes" id="UP001209276">
    <property type="component" value="Unassembled WGS sequence"/>
</dbReference>
<feature type="chain" id="PRO_5046192694" description="chitinase" evidence="9">
    <location>
        <begin position="29"/>
        <end position="1056"/>
    </location>
</feature>
<dbReference type="Pfam" id="PF00041">
    <property type="entry name" value="fn3"/>
    <property type="match status" value="2"/>
</dbReference>
<dbReference type="InterPro" id="IPR050542">
    <property type="entry name" value="Glycosyl_Hydrlase18_Chitinase"/>
</dbReference>
<dbReference type="SUPFAM" id="SSF51055">
    <property type="entry name" value="Carbohydrate binding domain"/>
    <property type="match status" value="2"/>
</dbReference>
<dbReference type="Gene3D" id="3.20.20.80">
    <property type="entry name" value="Glycosidases"/>
    <property type="match status" value="2"/>
</dbReference>
<dbReference type="CDD" id="cd02871">
    <property type="entry name" value="GH18_chitinase_D-like"/>
    <property type="match status" value="2"/>
</dbReference>
<dbReference type="Gene3D" id="2.10.10.20">
    <property type="entry name" value="Carbohydrate-binding module superfamily 5/12"/>
    <property type="match status" value="2"/>
</dbReference>
<protein>
    <recommendedName>
        <fullName evidence="2">chitinase</fullName>
        <ecNumber evidence="2">3.2.1.14</ecNumber>
    </recommendedName>
</protein>
<dbReference type="InterPro" id="IPR001223">
    <property type="entry name" value="Glyco_hydro18_cat"/>
</dbReference>
<dbReference type="PROSITE" id="PS51910">
    <property type="entry name" value="GH18_2"/>
    <property type="match status" value="2"/>
</dbReference>
<evidence type="ECO:0000259" key="11">
    <source>
        <dbReference type="PROSITE" id="PS51910"/>
    </source>
</evidence>
<keyword evidence="9" id="KW-0732">Signal</keyword>
<evidence type="ECO:0000256" key="1">
    <source>
        <dbReference type="ARBA" id="ARBA00009121"/>
    </source>
</evidence>
<dbReference type="SMART" id="SM00636">
    <property type="entry name" value="Glyco_18"/>
    <property type="match status" value="2"/>
</dbReference>
<reference evidence="12 13" key="1">
    <citation type="submission" date="2022-05" db="EMBL/GenBank/DDBJ databases">
        <title>Genome Sequencing of Bee-Associated Microbes.</title>
        <authorList>
            <person name="Dunlap C."/>
        </authorList>
    </citation>
    <scope>NUCLEOTIDE SEQUENCE [LARGE SCALE GENOMIC DNA]</scope>
    <source>
        <strain evidence="12 13">NRRL B-14613</strain>
    </source>
</reference>
<organism evidence="12 13">
    <name type="scientific">Paenibacillus thiaminolyticus</name>
    <name type="common">Bacillus thiaminolyticus</name>
    <dbReference type="NCBI Taxonomy" id="49283"/>
    <lineage>
        <taxon>Bacteria</taxon>
        <taxon>Bacillati</taxon>
        <taxon>Bacillota</taxon>
        <taxon>Bacilli</taxon>
        <taxon>Bacillales</taxon>
        <taxon>Paenibacillaceae</taxon>
        <taxon>Paenibacillus</taxon>
    </lineage>
</organism>
<dbReference type="SMART" id="SM00495">
    <property type="entry name" value="ChtBD3"/>
    <property type="match status" value="2"/>
</dbReference>
<keyword evidence="5 7" id="KW-0326">Glycosidase</keyword>
<keyword evidence="4" id="KW-0119">Carbohydrate metabolism</keyword>
<evidence type="ECO:0000259" key="10">
    <source>
        <dbReference type="PROSITE" id="PS50853"/>
    </source>
</evidence>
<evidence type="ECO:0000256" key="8">
    <source>
        <dbReference type="SAM" id="MobiDB-lite"/>
    </source>
</evidence>
<feature type="region of interest" description="Disordered" evidence="8">
    <location>
        <begin position="71"/>
        <end position="92"/>
    </location>
</feature>
<feature type="domain" description="GH18" evidence="11">
    <location>
        <begin position="188"/>
        <end position="512"/>
    </location>
</feature>
<evidence type="ECO:0000313" key="13">
    <source>
        <dbReference type="Proteomes" id="UP001209276"/>
    </source>
</evidence>
<dbReference type="Pfam" id="PF00704">
    <property type="entry name" value="Glyco_hydro_18"/>
    <property type="match status" value="2"/>
</dbReference>
<dbReference type="InterPro" id="IPR017853">
    <property type="entry name" value="GH"/>
</dbReference>
<dbReference type="PANTHER" id="PTHR45708:SF49">
    <property type="entry name" value="ENDOCHITINASE"/>
    <property type="match status" value="1"/>
</dbReference>
<dbReference type="EMBL" id="JAMDMM010000003">
    <property type="protein sequence ID" value="MCY9605719.1"/>
    <property type="molecule type" value="Genomic_DNA"/>
</dbReference>
<evidence type="ECO:0000256" key="7">
    <source>
        <dbReference type="RuleBase" id="RU000489"/>
    </source>
</evidence>
<gene>
    <name evidence="12" type="ORF">M5W83_00805</name>
</gene>